<dbReference type="Ensembl" id="ENSSSCT00025032630.1">
    <property type="protein sequence ID" value="ENSSSCP00025013613.1"/>
    <property type="gene ID" value="ENSSSCG00025024140.1"/>
</dbReference>
<keyword evidence="6" id="KW-0677">Repeat</keyword>
<evidence type="ECO:0000256" key="10">
    <source>
        <dbReference type="ARBA" id="ARBA00023157"/>
    </source>
</evidence>
<evidence type="ECO:0000256" key="12">
    <source>
        <dbReference type="ARBA" id="ARBA00023319"/>
    </source>
</evidence>
<comment type="subunit">
    <text evidence="13">Interacts with CD48. Interacts with CD58 (LFA-3). Interacts with CD2AP. Interacts with PSTPIP1. Interacts with FCGR3A; this interaction modulates NK cell activation and cytotoxicity.</text>
</comment>
<dbReference type="AlphaFoldDB" id="A0A4X1STZ8"/>
<dbReference type="InterPro" id="IPR015631">
    <property type="entry name" value="CD2/SLAM_rcpt"/>
</dbReference>
<dbReference type="Pfam" id="PF07686">
    <property type="entry name" value="V-set"/>
    <property type="match status" value="1"/>
</dbReference>
<dbReference type="Proteomes" id="UP000314985">
    <property type="component" value="Chromosome 4"/>
</dbReference>
<keyword evidence="11" id="KW-0325">Glycoprotein</keyword>
<feature type="domain" description="Immunoglobulin V-set" evidence="17">
    <location>
        <begin position="60"/>
        <end position="152"/>
    </location>
</feature>
<dbReference type="PANTHER" id="PTHR12080:SF54">
    <property type="entry name" value="T-CELL SURFACE ANTIGEN CD2"/>
    <property type="match status" value="1"/>
</dbReference>
<reference evidence="18" key="2">
    <citation type="submission" date="2025-05" db="UniProtKB">
        <authorList>
            <consortium name="Ensembl"/>
        </authorList>
    </citation>
    <scope>IDENTIFICATION</scope>
</reference>
<evidence type="ECO:0000256" key="2">
    <source>
        <dbReference type="ARBA" id="ARBA00021368"/>
    </source>
</evidence>
<keyword evidence="5" id="KW-0732">Signal</keyword>
<evidence type="ECO:0000256" key="3">
    <source>
        <dbReference type="ARBA" id="ARBA00022475"/>
    </source>
</evidence>
<dbReference type="Gene3D" id="2.60.40.10">
    <property type="entry name" value="Immunoglobulins"/>
    <property type="match status" value="2"/>
</dbReference>
<keyword evidence="3" id="KW-1003">Cell membrane</keyword>
<evidence type="ECO:0000256" key="14">
    <source>
        <dbReference type="SAM" id="MobiDB-lite"/>
    </source>
</evidence>
<feature type="transmembrane region" description="Helical" evidence="15">
    <location>
        <begin position="237"/>
        <end position="261"/>
    </location>
</feature>
<reference evidence="18 19" key="1">
    <citation type="submission" date="2017-08" db="EMBL/GenBank/DDBJ databases">
        <title>USMARCv1.0.</title>
        <authorList>
            <person name="Hannum G.I."/>
            <person name="Koren S."/>
            <person name="Schroeder S.G."/>
            <person name="Chin S.C."/>
            <person name="Nonneman D.J."/>
            <person name="Becker S.A."/>
            <person name="Rosen B.D."/>
            <person name="Bickhart D.M."/>
            <person name="Putnam N.H."/>
            <person name="Green R.E."/>
            <person name="Tuggle C.K."/>
            <person name="Liu H."/>
            <person name="Rohrer G.A."/>
            <person name="Warr A."/>
            <person name="Hall R."/>
            <person name="Kim K."/>
            <person name="Hume D.A."/>
            <person name="Talbot R."/>
            <person name="Chow W."/>
            <person name="Howe K."/>
            <person name="Schwartz A.S."/>
            <person name="Watson M."/>
            <person name="Archibald A.L."/>
            <person name="Phillippy A.M."/>
            <person name="Smith T.P.L."/>
        </authorList>
    </citation>
    <scope>NUCLEOTIDE SEQUENCE [LARGE SCALE GENOMIC DNA]</scope>
</reference>
<evidence type="ECO:0000256" key="11">
    <source>
        <dbReference type="ARBA" id="ARBA00023180"/>
    </source>
</evidence>
<evidence type="ECO:0000256" key="7">
    <source>
        <dbReference type="ARBA" id="ARBA00022889"/>
    </source>
</evidence>
<keyword evidence="7" id="KW-0130">Cell adhesion</keyword>
<evidence type="ECO:0000256" key="13">
    <source>
        <dbReference type="ARBA" id="ARBA00046549"/>
    </source>
</evidence>
<proteinExistence type="predicted"/>
<dbReference type="GO" id="GO:0005886">
    <property type="term" value="C:plasma membrane"/>
    <property type="evidence" value="ECO:0007669"/>
    <property type="project" value="UniProtKB-SubCell"/>
</dbReference>
<evidence type="ECO:0000313" key="19">
    <source>
        <dbReference type="Proteomes" id="UP000314985"/>
    </source>
</evidence>
<dbReference type="GO" id="GO:0009986">
    <property type="term" value="C:cell surface"/>
    <property type="evidence" value="ECO:0007669"/>
    <property type="project" value="UniProtKB-ARBA"/>
</dbReference>
<organism evidence="18 19">
    <name type="scientific">Sus scrofa</name>
    <name type="common">Pig</name>
    <dbReference type="NCBI Taxonomy" id="9823"/>
    <lineage>
        <taxon>Eukaryota</taxon>
        <taxon>Metazoa</taxon>
        <taxon>Chordata</taxon>
        <taxon>Craniata</taxon>
        <taxon>Vertebrata</taxon>
        <taxon>Euteleostomi</taxon>
        <taxon>Mammalia</taxon>
        <taxon>Eutheria</taxon>
        <taxon>Laurasiatheria</taxon>
        <taxon>Artiodactyla</taxon>
        <taxon>Suina</taxon>
        <taxon>Suidae</taxon>
        <taxon>Sus</taxon>
    </lineage>
</organism>
<protein>
    <recommendedName>
        <fullName evidence="2">T-cell surface antigen CD2</fullName>
    </recommendedName>
</protein>
<dbReference type="Pfam" id="PF05790">
    <property type="entry name" value="C2-set"/>
    <property type="match status" value="1"/>
</dbReference>
<evidence type="ECO:0000259" key="17">
    <source>
        <dbReference type="Pfam" id="PF07686"/>
    </source>
</evidence>
<dbReference type="Proteomes" id="UP000694727">
    <property type="component" value="Unplaced"/>
</dbReference>
<evidence type="ECO:0000256" key="15">
    <source>
        <dbReference type="SAM" id="Phobius"/>
    </source>
</evidence>
<evidence type="ECO:0000256" key="8">
    <source>
        <dbReference type="ARBA" id="ARBA00022989"/>
    </source>
</evidence>
<feature type="domain" description="Immunoglobulin C2-set" evidence="16">
    <location>
        <begin position="161"/>
        <end position="231"/>
    </location>
</feature>
<keyword evidence="8 15" id="KW-1133">Transmembrane helix</keyword>
<accession>A0A4X1STZ8</accession>
<evidence type="ECO:0000259" key="16">
    <source>
        <dbReference type="Pfam" id="PF05790"/>
    </source>
</evidence>
<dbReference type="GO" id="GO:0007155">
    <property type="term" value="P:cell adhesion"/>
    <property type="evidence" value="ECO:0007669"/>
    <property type="project" value="UniProtKB-KW"/>
</dbReference>
<evidence type="ECO:0000256" key="6">
    <source>
        <dbReference type="ARBA" id="ARBA00022737"/>
    </source>
</evidence>
<sequence>MRRHTHRHACFSKGTHQPEELRITRGKLAPKMSLACTTLASFLLIFIVSNKGTVSQITEVVWGIVDQDINLDIPELSKHDNVDHIRWQKNENKIAEFKKNKETHPVKDTYMMLPNGTLRIKDLKRDDEGIYKVTVYATDGKHMLERKFDLQILDGVSKPVISWSCANKTVTCEVAEGSDPKLKLYVNKSTAREGRQKVILWKWNTKWSTLFKCVASNNASEQISMVTISCTGQGLDIYLIIGICGGGTVFLIFIALLIFYTSKRKKQSSRRNGKPPSTVPPPAQVKSPWQQRMGLALRVWKENNGDEAFQNVRAVAGGYSLFHFVVSLIFKKHILSGDNVGALRSSIQDSLTGIHHHKAVGTHFEGAPYSYVGRKTSFKTSFL</sequence>
<keyword evidence="12" id="KW-0393">Immunoglobulin domain</keyword>
<name>A0A4X1STZ8_PIG</name>
<dbReference type="InterPro" id="IPR036179">
    <property type="entry name" value="Ig-like_dom_sf"/>
</dbReference>
<dbReference type="InterPro" id="IPR013783">
    <property type="entry name" value="Ig-like_fold"/>
</dbReference>
<dbReference type="Proteomes" id="UP000694720">
    <property type="component" value="Unplaced"/>
</dbReference>
<feature type="transmembrane region" description="Helical" evidence="15">
    <location>
        <begin position="32"/>
        <end position="49"/>
    </location>
</feature>
<evidence type="ECO:0000256" key="9">
    <source>
        <dbReference type="ARBA" id="ARBA00023136"/>
    </source>
</evidence>
<dbReference type="PANTHER" id="PTHR12080">
    <property type="entry name" value="SIGNALING LYMPHOCYTIC ACTIVATION MOLECULE"/>
    <property type="match status" value="1"/>
</dbReference>
<keyword evidence="10" id="KW-1015">Disulfide bond</keyword>
<dbReference type="SUPFAM" id="SSF48726">
    <property type="entry name" value="Immunoglobulin"/>
    <property type="match status" value="2"/>
</dbReference>
<dbReference type="InterPro" id="IPR015632">
    <property type="entry name" value="CD2"/>
</dbReference>
<dbReference type="Ensembl" id="ENSSSCT00070007661.1">
    <property type="protein sequence ID" value="ENSSSCP00070006290.1"/>
    <property type="gene ID" value="ENSSSCG00070004072.1"/>
</dbReference>
<evidence type="ECO:0000256" key="5">
    <source>
        <dbReference type="ARBA" id="ARBA00022729"/>
    </source>
</evidence>
<dbReference type="Ensembl" id="ENSSSCT00035055209.1">
    <property type="protein sequence ID" value="ENSSSCP00035022205.1"/>
    <property type="gene ID" value="ENSSSCG00035041555.1"/>
</dbReference>
<evidence type="ECO:0000256" key="4">
    <source>
        <dbReference type="ARBA" id="ARBA00022692"/>
    </source>
</evidence>
<evidence type="ECO:0000313" key="18">
    <source>
        <dbReference type="Ensembl" id="ENSSSCP00070006290.1"/>
    </source>
</evidence>
<keyword evidence="9 15" id="KW-0472">Membrane</keyword>
<dbReference type="PRINTS" id="PR01870">
    <property type="entry name" value="CD2ANTIGEN"/>
</dbReference>
<dbReference type="InterPro" id="IPR008424">
    <property type="entry name" value="Ig_C2-set"/>
</dbReference>
<evidence type="ECO:0000256" key="1">
    <source>
        <dbReference type="ARBA" id="ARBA00004251"/>
    </source>
</evidence>
<dbReference type="InterPro" id="IPR013106">
    <property type="entry name" value="Ig_V-set"/>
</dbReference>
<feature type="region of interest" description="Disordered" evidence="14">
    <location>
        <begin position="267"/>
        <end position="288"/>
    </location>
</feature>
<keyword evidence="4 15" id="KW-0812">Transmembrane</keyword>
<comment type="subcellular location">
    <subcellularLocation>
        <location evidence="1">Cell membrane</location>
        <topology evidence="1">Single-pass type I membrane protein</topology>
    </subcellularLocation>
</comment>